<dbReference type="STRING" id="33978.A6M13_06730"/>
<feature type="transmembrane region" description="Helical" evidence="7">
    <location>
        <begin position="106"/>
        <end position="127"/>
    </location>
</feature>
<evidence type="ECO:0000313" key="9">
    <source>
        <dbReference type="EMBL" id="OCS83126.1"/>
    </source>
</evidence>
<dbReference type="SUPFAM" id="SSF103481">
    <property type="entry name" value="Multidrug resistance efflux transporter EmrE"/>
    <property type="match status" value="2"/>
</dbReference>
<proteinExistence type="inferred from homology"/>
<evidence type="ECO:0000256" key="4">
    <source>
        <dbReference type="ARBA" id="ARBA00022692"/>
    </source>
</evidence>
<gene>
    <name evidence="9" type="ORF">A6M13_06730</name>
</gene>
<comment type="subcellular location">
    <subcellularLocation>
        <location evidence="1">Cell membrane</location>
        <topology evidence="1">Multi-pass membrane protein</topology>
    </subcellularLocation>
</comment>
<evidence type="ECO:0000256" key="1">
    <source>
        <dbReference type="ARBA" id="ARBA00004651"/>
    </source>
</evidence>
<sequence>MFWGLSYTFMVLGLDSMEVYSIVALRCAVGFAVAGAIFYTKMKRVSVQSLSFSAIQGFLLFFIFAGSLIGLKTTSAANAGFILSLTVVLVPLFTAILDRKLPSRPVAIAIVATLVGISVLTIQPNFAFQQGDIIMAFVAIAYACYIMLNSKIVRKDSIDSISFSVYQLGFASLFGFIGAFAFETFTLPTTTNAWIGVLGLGLICTAFCFIGQTVAQQYTTATHTGLIFSLEPIFAAMFATIFLGDAITAKLLIGGTFILLGNLVAQAEQFTQFRTLKKATALDSSVEKAI</sequence>
<dbReference type="Pfam" id="PF00892">
    <property type="entry name" value="EamA"/>
    <property type="match status" value="2"/>
</dbReference>
<feature type="domain" description="EamA" evidence="8">
    <location>
        <begin position="1"/>
        <end position="121"/>
    </location>
</feature>
<dbReference type="InterPro" id="IPR000620">
    <property type="entry name" value="EamA_dom"/>
</dbReference>
<evidence type="ECO:0000256" key="2">
    <source>
        <dbReference type="ARBA" id="ARBA00007362"/>
    </source>
</evidence>
<comment type="caution">
    <text evidence="9">The sequence shown here is derived from an EMBL/GenBank/DDBJ whole genome shotgun (WGS) entry which is preliminary data.</text>
</comment>
<feature type="transmembrane region" description="Helical" evidence="7">
    <location>
        <begin position="77"/>
        <end position="97"/>
    </location>
</feature>
<name>A0A1C0Y7I4_9BACL</name>
<evidence type="ECO:0000256" key="7">
    <source>
        <dbReference type="SAM" id="Phobius"/>
    </source>
</evidence>
<dbReference type="EMBL" id="MASJ01000039">
    <property type="protein sequence ID" value="OCS83126.1"/>
    <property type="molecule type" value="Genomic_DNA"/>
</dbReference>
<keyword evidence="5 7" id="KW-1133">Transmembrane helix</keyword>
<keyword evidence="4 7" id="KW-0812">Transmembrane</keyword>
<feature type="transmembrane region" description="Helical" evidence="7">
    <location>
        <begin position="226"/>
        <end position="243"/>
    </location>
</feature>
<organism evidence="9 10">
    <name type="scientific">Caryophanon tenue</name>
    <dbReference type="NCBI Taxonomy" id="33978"/>
    <lineage>
        <taxon>Bacteria</taxon>
        <taxon>Bacillati</taxon>
        <taxon>Bacillota</taxon>
        <taxon>Bacilli</taxon>
        <taxon>Bacillales</taxon>
        <taxon>Caryophanaceae</taxon>
        <taxon>Caryophanon</taxon>
    </lineage>
</organism>
<dbReference type="AlphaFoldDB" id="A0A1C0Y7I4"/>
<dbReference type="PANTHER" id="PTHR42920:SF5">
    <property type="entry name" value="EAMA DOMAIN-CONTAINING PROTEIN"/>
    <property type="match status" value="1"/>
</dbReference>
<feature type="transmembrane region" description="Helical" evidence="7">
    <location>
        <begin position="165"/>
        <end position="182"/>
    </location>
</feature>
<feature type="transmembrane region" description="Helical" evidence="7">
    <location>
        <begin position="194"/>
        <end position="214"/>
    </location>
</feature>
<keyword evidence="10" id="KW-1185">Reference proteome</keyword>
<dbReference type="Proteomes" id="UP000093199">
    <property type="component" value="Unassembled WGS sequence"/>
</dbReference>
<dbReference type="InterPro" id="IPR037185">
    <property type="entry name" value="EmrE-like"/>
</dbReference>
<keyword evidence="3" id="KW-1003">Cell membrane</keyword>
<feature type="transmembrane region" description="Helical" evidence="7">
    <location>
        <begin position="52"/>
        <end position="71"/>
    </location>
</feature>
<dbReference type="InterPro" id="IPR051258">
    <property type="entry name" value="Diverse_Substrate_Transporter"/>
</dbReference>
<evidence type="ECO:0000313" key="10">
    <source>
        <dbReference type="Proteomes" id="UP000093199"/>
    </source>
</evidence>
<accession>A0A1C0Y7I4</accession>
<feature type="transmembrane region" description="Helical" evidence="7">
    <location>
        <begin position="20"/>
        <end position="40"/>
    </location>
</feature>
<dbReference type="GO" id="GO:0005886">
    <property type="term" value="C:plasma membrane"/>
    <property type="evidence" value="ECO:0007669"/>
    <property type="project" value="UniProtKB-SubCell"/>
</dbReference>
<keyword evidence="6 7" id="KW-0472">Membrane</keyword>
<dbReference type="PANTHER" id="PTHR42920">
    <property type="entry name" value="OS03G0707200 PROTEIN-RELATED"/>
    <property type="match status" value="1"/>
</dbReference>
<evidence type="ECO:0000256" key="3">
    <source>
        <dbReference type="ARBA" id="ARBA00022475"/>
    </source>
</evidence>
<evidence type="ECO:0000259" key="8">
    <source>
        <dbReference type="Pfam" id="PF00892"/>
    </source>
</evidence>
<comment type="similarity">
    <text evidence="2">Belongs to the EamA transporter family.</text>
</comment>
<reference evidence="9 10" key="1">
    <citation type="submission" date="2016-07" db="EMBL/GenBank/DDBJ databases">
        <title>Caryophanon tenue genome sequencing.</title>
        <authorList>
            <person name="Verma A."/>
            <person name="Pal Y."/>
            <person name="Krishnamurthi S."/>
        </authorList>
    </citation>
    <scope>NUCLEOTIDE SEQUENCE [LARGE SCALE GENOMIC DNA]</scope>
    <source>
        <strain evidence="9 10">DSM 14152</strain>
    </source>
</reference>
<feature type="domain" description="EamA" evidence="8">
    <location>
        <begin position="131"/>
        <end position="263"/>
    </location>
</feature>
<evidence type="ECO:0000256" key="6">
    <source>
        <dbReference type="ARBA" id="ARBA00023136"/>
    </source>
</evidence>
<evidence type="ECO:0000256" key="5">
    <source>
        <dbReference type="ARBA" id="ARBA00022989"/>
    </source>
</evidence>
<protein>
    <submittedName>
        <fullName evidence="9">Multidrug transporter</fullName>
    </submittedName>
</protein>
<feature type="transmembrane region" description="Helical" evidence="7">
    <location>
        <begin position="133"/>
        <end position="153"/>
    </location>
</feature>